<proteinExistence type="inferred from homology"/>
<evidence type="ECO:0000256" key="7">
    <source>
        <dbReference type="ARBA" id="ARBA00022840"/>
    </source>
</evidence>
<dbReference type="PANTHER" id="PTHR42771">
    <property type="entry name" value="IRON(3+)-HYDROXAMATE IMPORT ATP-BINDING PROTEIN FHUC"/>
    <property type="match status" value="1"/>
</dbReference>
<evidence type="ECO:0000313" key="12">
    <source>
        <dbReference type="EMBL" id="KAF1020727.1"/>
    </source>
</evidence>
<dbReference type="SUPFAM" id="SSF52540">
    <property type="entry name" value="P-loop containing nucleoside triphosphate hydrolases"/>
    <property type="match status" value="1"/>
</dbReference>
<dbReference type="InterPro" id="IPR003593">
    <property type="entry name" value="AAA+_ATPase"/>
</dbReference>
<dbReference type="PANTHER" id="PTHR42771:SF12">
    <property type="entry name" value="FE(3+) DICITRATE TRANSPORT ATP-BINDING PROTEIN FECE-RELATED"/>
    <property type="match status" value="1"/>
</dbReference>
<dbReference type="CDD" id="cd03214">
    <property type="entry name" value="ABC_Iron-Siderophores_B12_Hemin"/>
    <property type="match status" value="1"/>
</dbReference>
<evidence type="ECO:0000256" key="6">
    <source>
        <dbReference type="ARBA" id="ARBA00022741"/>
    </source>
</evidence>
<keyword evidence="4" id="KW-1003">Cell membrane</keyword>
<dbReference type="FunFam" id="3.40.50.300:FF:000134">
    <property type="entry name" value="Iron-enterobactin ABC transporter ATP-binding protein"/>
    <property type="match status" value="1"/>
</dbReference>
<evidence type="ECO:0000256" key="2">
    <source>
        <dbReference type="ARBA" id="ARBA00005417"/>
    </source>
</evidence>
<sequence length="275" mass="29755">MNSSSSFPDTPPAARLRAEGLTLAYGERTVVQGLDFALPDRAFTVIVGPNGCGKSTLLRALARLHAPSGGQVLLDGELIQRRPTREVASLLGVLPQSALAPEGIRVAELVARGRHPHQDWLGRWTQADQQAVAHAMARADVAGLADRLVDELSGGQRQRVWVAMALAQETPLLLLDEPTTYLDLSHQISLMELLRHLNRHEGRTLVAVLHDLNQACRYADHLVLMHEGRIAAQGQPSAIVTAELIERVFDLPNRIIADPVSGTPLVIPLGGHDGC</sequence>
<comment type="similarity">
    <text evidence="2">Belongs to the ABC transporter superfamily.</text>
</comment>
<keyword evidence="6" id="KW-0547">Nucleotide-binding</keyword>
<dbReference type="AlphaFoldDB" id="A0A7V8FN89"/>
<keyword evidence="3" id="KW-0813">Transport</keyword>
<dbReference type="EMBL" id="WNDQ01000031">
    <property type="protein sequence ID" value="KAF1020727.1"/>
    <property type="molecule type" value="Genomic_DNA"/>
</dbReference>
<dbReference type="GO" id="GO:0016887">
    <property type="term" value="F:ATP hydrolysis activity"/>
    <property type="evidence" value="ECO:0007669"/>
    <property type="project" value="InterPro"/>
</dbReference>
<dbReference type="InterPro" id="IPR003439">
    <property type="entry name" value="ABC_transporter-like_ATP-bd"/>
</dbReference>
<protein>
    <submittedName>
        <fullName evidence="12">Ferric enterobactin transport ATP-binding protein FepC</fullName>
    </submittedName>
</protein>
<evidence type="ECO:0000256" key="3">
    <source>
        <dbReference type="ARBA" id="ARBA00022448"/>
    </source>
</evidence>
<dbReference type="InterPro" id="IPR051535">
    <property type="entry name" value="Siderophore_ABC-ATPase"/>
</dbReference>
<comment type="caution">
    <text evidence="12">The sequence shown here is derived from an EMBL/GenBank/DDBJ whole genome shotgun (WGS) entry which is preliminary data.</text>
</comment>
<dbReference type="GO" id="GO:0006826">
    <property type="term" value="P:iron ion transport"/>
    <property type="evidence" value="ECO:0007669"/>
    <property type="project" value="UniProtKB-KW"/>
</dbReference>
<keyword evidence="9" id="KW-0406">Ion transport</keyword>
<dbReference type="Pfam" id="PF00005">
    <property type="entry name" value="ABC_tran"/>
    <property type="match status" value="1"/>
</dbReference>
<dbReference type="InterPro" id="IPR017871">
    <property type="entry name" value="ABC_transporter-like_CS"/>
</dbReference>
<organism evidence="12 13">
    <name type="scientific">Paracidovorax wautersii</name>
    <dbReference type="NCBI Taxonomy" id="1177982"/>
    <lineage>
        <taxon>Bacteria</taxon>
        <taxon>Pseudomonadati</taxon>
        <taxon>Pseudomonadota</taxon>
        <taxon>Betaproteobacteria</taxon>
        <taxon>Burkholderiales</taxon>
        <taxon>Comamonadaceae</taxon>
        <taxon>Paracidovorax</taxon>
    </lineage>
</organism>
<comment type="subcellular location">
    <subcellularLocation>
        <location evidence="1">Cell membrane</location>
        <topology evidence="1">Peripheral membrane protein</topology>
    </subcellularLocation>
</comment>
<reference evidence="13" key="1">
    <citation type="journal article" date="2020" name="MBio">
        <title>Horizontal gene transfer to a defensive symbiont with a reduced genome amongst a multipartite beetle microbiome.</title>
        <authorList>
            <person name="Waterworth S.C."/>
            <person name="Florez L.V."/>
            <person name="Rees E.R."/>
            <person name="Hertweck C."/>
            <person name="Kaltenpoth M."/>
            <person name="Kwan J.C."/>
        </authorList>
    </citation>
    <scope>NUCLEOTIDE SEQUENCE [LARGE SCALE GENOMIC DNA]</scope>
</reference>
<dbReference type="InterPro" id="IPR027417">
    <property type="entry name" value="P-loop_NTPase"/>
</dbReference>
<keyword evidence="10" id="KW-0472">Membrane</keyword>
<dbReference type="PROSITE" id="PS50893">
    <property type="entry name" value="ABC_TRANSPORTER_2"/>
    <property type="match status" value="1"/>
</dbReference>
<evidence type="ECO:0000313" key="13">
    <source>
        <dbReference type="Proteomes" id="UP000461670"/>
    </source>
</evidence>
<dbReference type="PROSITE" id="PS00211">
    <property type="entry name" value="ABC_TRANSPORTER_1"/>
    <property type="match status" value="1"/>
</dbReference>
<keyword evidence="8" id="KW-0408">Iron</keyword>
<gene>
    <name evidence="12" type="primary">fepC_1</name>
    <name evidence="12" type="ORF">GAK30_02330</name>
</gene>
<evidence type="ECO:0000256" key="5">
    <source>
        <dbReference type="ARBA" id="ARBA00022496"/>
    </source>
</evidence>
<keyword evidence="5" id="KW-0410">Iron transport</keyword>
<keyword evidence="7 12" id="KW-0067">ATP-binding</keyword>
<evidence type="ECO:0000259" key="11">
    <source>
        <dbReference type="PROSITE" id="PS50893"/>
    </source>
</evidence>
<feature type="domain" description="ABC transporter" evidence="11">
    <location>
        <begin position="16"/>
        <end position="252"/>
    </location>
</feature>
<accession>A0A7V8FN89</accession>
<dbReference type="SMART" id="SM00382">
    <property type="entry name" value="AAA"/>
    <property type="match status" value="1"/>
</dbReference>
<evidence type="ECO:0000256" key="8">
    <source>
        <dbReference type="ARBA" id="ARBA00023004"/>
    </source>
</evidence>
<evidence type="ECO:0000256" key="1">
    <source>
        <dbReference type="ARBA" id="ARBA00004202"/>
    </source>
</evidence>
<dbReference type="GO" id="GO:0005524">
    <property type="term" value="F:ATP binding"/>
    <property type="evidence" value="ECO:0007669"/>
    <property type="project" value="UniProtKB-KW"/>
</dbReference>
<evidence type="ECO:0000256" key="4">
    <source>
        <dbReference type="ARBA" id="ARBA00022475"/>
    </source>
</evidence>
<dbReference type="GO" id="GO:0005886">
    <property type="term" value="C:plasma membrane"/>
    <property type="evidence" value="ECO:0007669"/>
    <property type="project" value="UniProtKB-SubCell"/>
</dbReference>
<dbReference type="Proteomes" id="UP000461670">
    <property type="component" value="Unassembled WGS sequence"/>
</dbReference>
<dbReference type="Gene3D" id="3.40.50.300">
    <property type="entry name" value="P-loop containing nucleotide triphosphate hydrolases"/>
    <property type="match status" value="1"/>
</dbReference>
<evidence type="ECO:0000256" key="9">
    <source>
        <dbReference type="ARBA" id="ARBA00023065"/>
    </source>
</evidence>
<name>A0A7V8FN89_9BURK</name>
<evidence type="ECO:0000256" key="10">
    <source>
        <dbReference type="ARBA" id="ARBA00023136"/>
    </source>
</evidence>